<evidence type="ECO:0000313" key="3">
    <source>
        <dbReference type="Proteomes" id="UP000252139"/>
    </source>
</evidence>
<feature type="region of interest" description="Disordered" evidence="1">
    <location>
        <begin position="1"/>
        <end position="35"/>
    </location>
</feature>
<keyword evidence="3" id="KW-1185">Reference proteome</keyword>
<accession>A0A367JYN6</accession>
<name>A0A367JYN6_RHIAZ</name>
<proteinExistence type="predicted"/>
<sequence length="144" mass="16479">MTNNRSSRAHSRPSRDNFPHEDSAGNSSQAIAEENAVMAEIRHSKNELARWESLYIQSAERMEEVILAKLDESDSSKYKEIDEKISCIRRIIVIIEEHIAQSQKYWNSSRQTKSVKQQSATANVFKPDVPMEDIPSFRVLDIAS</sequence>
<gene>
    <name evidence="2" type="ORF">CU097_005758</name>
</gene>
<dbReference type="Proteomes" id="UP000252139">
    <property type="component" value="Unassembled WGS sequence"/>
</dbReference>
<dbReference type="EMBL" id="PJQL01000514">
    <property type="protein sequence ID" value="RCH95005.1"/>
    <property type="molecule type" value="Genomic_DNA"/>
</dbReference>
<comment type="caution">
    <text evidence="2">The sequence shown here is derived from an EMBL/GenBank/DDBJ whole genome shotgun (WGS) entry which is preliminary data.</text>
</comment>
<evidence type="ECO:0000313" key="2">
    <source>
        <dbReference type="EMBL" id="RCH95005.1"/>
    </source>
</evidence>
<dbReference type="AlphaFoldDB" id="A0A367JYN6"/>
<feature type="compositionally biased region" description="Basic and acidic residues" evidence="1">
    <location>
        <begin position="13"/>
        <end position="23"/>
    </location>
</feature>
<organism evidence="2 3">
    <name type="scientific">Rhizopus azygosporus</name>
    <name type="common">Rhizopus microsporus var. azygosporus</name>
    <dbReference type="NCBI Taxonomy" id="86630"/>
    <lineage>
        <taxon>Eukaryota</taxon>
        <taxon>Fungi</taxon>
        <taxon>Fungi incertae sedis</taxon>
        <taxon>Mucoromycota</taxon>
        <taxon>Mucoromycotina</taxon>
        <taxon>Mucoromycetes</taxon>
        <taxon>Mucorales</taxon>
        <taxon>Mucorineae</taxon>
        <taxon>Rhizopodaceae</taxon>
        <taxon>Rhizopus</taxon>
    </lineage>
</organism>
<evidence type="ECO:0000256" key="1">
    <source>
        <dbReference type="SAM" id="MobiDB-lite"/>
    </source>
</evidence>
<dbReference type="OrthoDB" id="10461683at2759"/>
<reference evidence="2 3" key="1">
    <citation type="journal article" date="2018" name="G3 (Bethesda)">
        <title>Phylogenetic and Phylogenomic Definition of Rhizopus Species.</title>
        <authorList>
            <person name="Gryganskyi A.P."/>
            <person name="Golan J."/>
            <person name="Dolatabadi S."/>
            <person name="Mondo S."/>
            <person name="Robb S."/>
            <person name="Idnurm A."/>
            <person name="Muszewska A."/>
            <person name="Steczkiewicz K."/>
            <person name="Masonjones S."/>
            <person name="Liao H.L."/>
            <person name="Gajdeczka M.T."/>
            <person name="Anike F."/>
            <person name="Vuek A."/>
            <person name="Anishchenko I.M."/>
            <person name="Voigt K."/>
            <person name="de Hoog G.S."/>
            <person name="Smith M.E."/>
            <person name="Heitman J."/>
            <person name="Vilgalys R."/>
            <person name="Stajich J.E."/>
        </authorList>
    </citation>
    <scope>NUCLEOTIDE SEQUENCE [LARGE SCALE GENOMIC DNA]</scope>
    <source>
        <strain evidence="2 3">CBS 357.93</strain>
    </source>
</reference>
<protein>
    <submittedName>
        <fullName evidence="2">Uncharacterized protein</fullName>
    </submittedName>
</protein>